<organism evidence="1 2">
    <name type="scientific">Streptococcus mitis</name>
    <dbReference type="NCBI Taxonomy" id="28037"/>
    <lineage>
        <taxon>Bacteria</taxon>
        <taxon>Bacillati</taxon>
        <taxon>Bacillota</taxon>
        <taxon>Bacilli</taxon>
        <taxon>Lactobacillales</taxon>
        <taxon>Streptococcaceae</taxon>
        <taxon>Streptococcus</taxon>
        <taxon>Streptococcus mitis group</taxon>
    </lineage>
</organism>
<name>A0A428EJ99_STRMT</name>
<protein>
    <submittedName>
        <fullName evidence="1">Uncharacterized protein</fullName>
    </submittedName>
</protein>
<evidence type="ECO:0000313" key="2">
    <source>
        <dbReference type="Proteomes" id="UP000267438"/>
    </source>
</evidence>
<dbReference type="EMBL" id="RJOH01000007">
    <property type="protein sequence ID" value="RSJ12895.1"/>
    <property type="molecule type" value="Genomic_DNA"/>
</dbReference>
<gene>
    <name evidence="1" type="ORF">D8836_05500</name>
</gene>
<sequence length="59" mass="7029">MEVMVMPSKEVLIFTKQIRHWIVGDKTISGKKQFIFREDTPAEILKLYQDIKPKLEFAY</sequence>
<accession>A0A428EJ99</accession>
<proteinExistence type="predicted"/>
<dbReference type="Proteomes" id="UP000267438">
    <property type="component" value="Unassembled WGS sequence"/>
</dbReference>
<comment type="caution">
    <text evidence="1">The sequence shown here is derived from an EMBL/GenBank/DDBJ whole genome shotgun (WGS) entry which is preliminary data.</text>
</comment>
<evidence type="ECO:0000313" key="1">
    <source>
        <dbReference type="EMBL" id="RSJ12895.1"/>
    </source>
</evidence>
<dbReference type="RefSeq" id="WP_049542716.1">
    <property type="nucleotide sequence ID" value="NZ_RJOH01000007.1"/>
</dbReference>
<reference evidence="1 2" key="1">
    <citation type="submission" date="2018-11" db="EMBL/GenBank/DDBJ databases">
        <title>Species Designations Belie Phenotypic and Genotypic Heterogeneity in Oral Streptococci.</title>
        <authorList>
            <person name="Velsko I."/>
        </authorList>
    </citation>
    <scope>NUCLEOTIDE SEQUENCE [LARGE SCALE GENOMIC DNA]</scope>
    <source>
        <strain evidence="1 2">BCC06</strain>
    </source>
</reference>
<dbReference type="AlphaFoldDB" id="A0A428EJ99"/>